<dbReference type="PROSITE" id="PS50088">
    <property type="entry name" value="ANK_REPEAT"/>
    <property type="match status" value="10"/>
</dbReference>
<feature type="repeat" description="ANK" evidence="5">
    <location>
        <begin position="1035"/>
        <end position="1067"/>
    </location>
</feature>
<dbReference type="EC" id="2.7.1.172" evidence="1"/>
<dbReference type="InterPro" id="IPR007111">
    <property type="entry name" value="NACHT_NTPase"/>
</dbReference>
<dbReference type="SMART" id="SM00248">
    <property type="entry name" value="ANK"/>
    <property type="match status" value="10"/>
</dbReference>
<evidence type="ECO:0000256" key="5">
    <source>
        <dbReference type="PROSITE-ProRule" id="PRU00023"/>
    </source>
</evidence>
<feature type="repeat" description="ANK" evidence="5">
    <location>
        <begin position="969"/>
        <end position="1001"/>
    </location>
</feature>
<feature type="repeat" description="ANK" evidence="5">
    <location>
        <begin position="837"/>
        <end position="869"/>
    </location>
</feature>
<dbReference type="PANTHER" id="PTHR24166:SF52">
    <property type="entry name" value="ANKYRIN REPEAT DOMAIN-CONTAINING PROTEIN 65"/>
    <property type="match status" value="1"/>
</dbReference>
<gene>
    <name evidence="7" type="ORF">FHL15_010714</name>
</gene>
<dbReference type="Pfam" id="PF24883">
    <property type="entry name" value="NPHP3_N"/>
    <property type="match status" value="1"/>
</dbReference>
<name>A0A553HKC4_9PEZI</name>
<feature type="domain" description="NACHT" evidence="6">
    <location>
        <begin position="324"/>
        <end position="487"/>
    </location>
</feature>
<feature type="repeat" description="ANK" evidence="5">
    <location>
        <begin position="1002"/>
        <end position="1034"/>
    </location>
</feature>
<evidence type="ECO:0000313" key="8">
    <source>
        <dbReference type="Proteomes" id="UP000319160"/>
    </source>
</evidence>
<keyword evidence="3 5" id="KW-0040">ANK repeat</keyword>
<proteinExistence type="predicted"/>
<dbReference type="InterPro" id="IPR056884">
    <property type="entry name" value="NPHP3-like_N"/>
</dbReference>
<feature type="repeat" description="ANK" evidence="5">
    <location>
        <begin position="1068"/>
        <end position="1100"/>
    </location>
</feature>
<dbReference type="STRING" id="2512241.A0A553HKC4"/>
<dbReference type="InterPro" id="IPR011009">
    <property type="entry name" value="Kinase-like_dom_sf"/>
</dbReference>
<dbReference type="GO" id="GO:0102193">
    <property type="term" value="F:protein-ribulosamine 3-kinase activity"/>
    <property type="evidence" value="ECO:0007669"/>
    <property type="project" value="UniProtKB-EC"/>
</dbReference>
<dbReference type="Pfam" id="PF03881">
    <property type="entry name" value="Fructosamin_kin"/>
    <property type="match status" value="1"/>
</dbReference>
<dbReference type="InterPro" id="IPR054471">
    <property type="entry name" value="GPIID_WHD"/>
</dbReference>
<dbReference type="PRINTS" id="PR01415">
    <property type="entry name" value="ANKYRIN"/>
</dbReference>
<evidence type="ECO:0000313" key="7">
    <source>
        <dbReference type="EMBL" id="TRX88401.1"/>
    </source>
</evidence>
<feature type="repeat" description="ANK" evidence="5">
    <location>
        <begin position="936"/>
        <end position="968"/>
    </location>
</feature>
<dbReference type="SUPFAM" id="SSF56112">
    <property type="entry name" value="Protein kinase-like (PK-like)"/>
    <property type="match status" value="1"/>
</dbReference>
<dbReference type="PROSITE" id="PS50837">
    <property type="entry name" value="NACHT"/>
    <property type="match status" value="1"/>
</dbReference>
<dbReference type="InterPro" id="IPR002110">
    <property type="entry name" value="Ankyrin_rpt"/>
</dbReference>
<evidence type="ECO:0000259" key="6">
    <source>
        <dbReference type="PROSITE" id="PS50837"/>
    </source>
</evidence>
<dbReference type="Pfam" id="PF22939">
    <property type="entry name" value="WHD_GPIID"/>
    <property type="match status" value="1"/>
</dbReference>
<dbReference type="Gene3D" id="1.25.40.20">
    <property type="entry name" value="Ankyrin repeat-containing domain"/>
    <property type="match status" value="1"/>
</dbReference>
<feature type="repeat" description="ANK" evidence="5">
    <location>
        <begin position="903"/>
        <end position="935"/>
    </location>
</feature>
<feature type="repeat" description="ANK" evidence="5">
    <location>
        <begin position="804"/>
        <end position="836"/>
    </location>
</feature>
<dbReference type="InterPro" id="IPR027417">
    <property type="entry name" value="P-loop_NTPase"/>
</dbReference>
<feature type="repeat" description="ANK" evidence="5">
    <location>
        <begin position="771"/>
        <end position="803"/>
    </location>
</feature>
<dbReference type="Pfam" id="PF12796">
    <property type="entry name" value="Ank_2"/>
    <property type="match status" value="3"/>
</dbReference>
<dbReference type="FunFam" id="3.90.1200.10:FF:000018">
    <property type="entry name" value="Fructosamine-3-kinase, putative"/>
    <property type="match status" value="1"/>
</dbReference>
<dbReference type="InterPro" id="IPR050889">
    <property type="entry name" value="Dendritic_Spine_Reg/Scaffold"/>
</dbReference>
<reference evidence="8" key="1">
    <citation type="submission" date="2019-06" db="EMBL/GenBank/DDBJ databases">
        <title>Draft genome sequence of the griseofulvin-producing fungus Xylaria cubensis strain G536.</title>
        <authorList>
            <person name="Mead M.E."/>
            <person name="Raja H.A."/>
            <person name="Steenwyk J.L."/>
            <person name="Knowles S.L."/>
            <person name="Oberlies N.H."/>
            <person name="Rokas A."/>
        </authorList>
    </citation>
    <scope>NUCLEOTIDE SEQUENCE [LARGE SCALE GENOMIC DNA]</scope>
    <source>
        <strain evidence="8">G536</strain>
    </source>
</reference>
<dbReference type="SUPFAM" id="SSF52540">
    <property type="entry name" value="P-loop containing nucleoside triphosphate hydrolases"/>
    <property type="match status" value="1"/>
</dbReference>
<dbReference type="OrthoDB" id="427518at2759"/>
<feature type="repeat" description="ANK" evidence="5">
    <location>
        <begin position="870"/>
        <end position="902"/>
    </location>
</feature>
<dbReference type="SUPFAM" id="SSF48403">
    <property type="entry name" value="Ankyrin repeat"/>
    <property type="match status" value="1"/>
</dbReference>
<keyword evidence="8" id="KW-1185">Reference proteome</keyword>
<comment type="catalytic activity">
    <reaction evidence="4">
        <text>N(6)-D-ribulosyl-L-lysyl-[protein] + ATP = N(6)-(3-O-phospho-D-ribulosyl)-L-lysyl-[protein] + ADP + H(+)</text>
        <dbReference type="Rhea" id="RHEA:48432"/>
        <dbReference type="Rhea" id="RHEA-COMP:12103"/>
        <dbReference type="Rhea" id="RHEA-COMP:12104"/>
        <dbReference type="ChEBI" id="CHEBI:15378"/>
        <dbReference type="ChEBI" id="CHEBI:30616"/>
        <dbReference type="ChEBI" id="CHEBI:90418"/>
        <dbReference type="ChEBI" id="CHEBI:90420"/>
        <dbReference type="ChEBI" id="CHEBI:456216"/>
        <dbReference type="EC" id="2.7.1.172"/>
    </reaction>
    <physiologicalReaction direction="left-to-right" evidence="4">
        <dbReference type="Rhea" id="RHEA:48433"/>
    </physiologicalReaction>
</comment>
<dbReference type="Pfam" id="PF00023">
    <property type="entry name" value="Ank"/>
    <property type="match status" value="2"/>
</dbReference>
<dbReference type="Proteomes" id="UP000319160">
    <property type="component" value="Unassembled WGS sequence"/>
</dbReference>
<protein>
    <recommendedName>
        <fullName evidence="1">protein-ribulosamine 3-kinase</fullName>
        <ecNumber evidence="1">2.7.1.172</ecNumber>
    </recommendedName>
</protein>
<dbReference type="EMBL" id="VFLP01000089">
    <property type="protein sequence ID" value="TRX88401.1"/>
    <property type="molecule type" value="Genomic_DNA"/>
</dbReference>
<evidence type="ECO:0000256" key="2">
    <source>
        <dbReference type="ARBA" id="ARBA00022737"/>
    </source>
</evidence>
<comment type="caution">
    <text evidence="7">The sequence shown here is derived from an EMBL/GenBank/DDBJ whole genome shotgun (WGS) entry which is preliminary data.</text>
</comment>
<keyword evidence="2" id="KW-0677">Repeat</keyword>
<dbReference type="PANTHER" id="PTHR24166">
    <property type="entry name" value="ROLLING PEBBLES, ISOFORM B"/>
    <property type="match status" value="1"/>
</dbReference>
<evidence type="ECO:0000256" key="3">
    <source>
        <dbReference type="ARBA" id="ARBA00023043"/>
    </source>
</evidence>
<dbReference type="Gene3D" id="3.40.50.300">
    <property type="entry name" value="P-loop containing nucleotide triphosphate hydrolases"/>
    <property type="match status" value="1"/>
</dbReference>
<sequence>MAAAVESTFLGLPVEVGKLEVIFEAPTGARENDVIDFIAVDGIGGHGADTWASQETKWLCDTRMLPFWVPRSRVLHFTYQSAWIGKERIQQRLPIIADQLLKSIIATRKAILLSKLHNEEYPHISECLAGVIFLGSPMKSSRDQSNASLIASIASSMYGSDYLTTMKTVETDSETLGDILNEFTRVANAYPIPVSCFYEKWSTETHSHDFIVDEQSATIDGFPKIILSTDHVNINRFPHPNDTNWILVRDQIVKFAGSANMNVAKRGSDRSKQRETYTDVLFVTDPVDDIETIEHNSGRLLEGSGAWLLSDPAFSEWRNSPESRVLWLHGDPGKGKTMLAISTIRSLIRDNQVASPVSGVVVACFICDNKDNRHNRVVDVLKSLIYQILESHPELCPLFTEMYEKHKDRLFTSPNALQSLWRLLKKLFAAPSLTRVYLIIDALDELRDQSVEDFMKIIEPFLDEQCRSQGVDAMPGQCEVKWLITSRNMSHLSNVLGRGLHISLEKNAFHVQRAVWRYIEFCVNELQKLKGYGSMLTSNVETALRAKSEGTFLYVSMACRALSQPSVRSLNTQSILTKLPRGLNPLYQRMVDQIRAIEDQDLVEVTKAVLRSMTLAVRPLSVQELAVAACLPEEHHKDLDMLNEYIDLCGSFVTRHDNQVRFVHESVKEYLQTVQEIFPRPIAEYQAQLTDVLVKALCKFSWNDLDDNQRLTPALRYASLFWAHHARHSAATVDWESYLSSDLFSSNTIAPVTWFRLHWEANHQTWDQPPIELTPLHMASYGGVKGLVAALLLRGHAINKKDSQGHSALIWAARQGYEDIACLLIDNGADLEINTGNNLTALIWASMAGHCAMLKLLIGAGANVHVADDMGWTALHYAAAHGNVQILQILLDAGADMNAKDISQQTPLQRATFCNNLPIIEALVTCGADTSVRDKDGLTLLHLAARDGNSELVKYWLKLTGALEDIDDQAWTPLMAAAWFGHASVVKYLIHKGANVEATSTDGNTALHLATWNGYEDVVRQLLQGDANPSKACDRGETPLQQAAWHGHFAICQLLLDAQVDPNMKTGTGLTPLHQAAANGHEVVAKLLLESGADPNAVDSTKQTPAARAEENNYHSLAKILQSLEITSDYRTAELIQQSDSANIEPLDHAICKLLSIPPESGFAQLHGKKGFSNCRKITALVNGEAINYFMKSGPVEGMFASEHAALRALHDTVPSICPLSIGHGKLSNSPDYFLLMEFIHVSDSSEAKSSMSSTLSLPQKLAKLHSTPAPIPAGHSQSMFGWPTPTYCGSTEQINSFRASWAKFYAENRLLAVLRLIDEHHGTDAELRDGVEMVARVVVPRLLGNGHLGGRRGIVPVMVHGDLWIGNRVRGNISGWDGGPQELVYDPSACYAHSEYELGIMRMFGGFSAGFFHEYHRLVPRTEPKEEYEDRIRLYQLYQYLNHYLIFRGGYKEDSMDIILELSEKYAKPLDEI</sequence>
<dbReference type="Gene3D" id="3.90.1200.10">
    <property type="match status" value="1"/>
</dbReference>
<organism evidence="7 8">
    <name type="scientific">Xylaria flabelliformis</name>
    <dbReference type="NCBI Taxonomy" id="2512241"/>
    <lineage>
        <taxon>Eukaryota</taxon>
        <taxon>Fungi</taxon>
        <taxon>Dikarya</taxon>
        <taxon>Ascomycota</taxon>
        <taxon>Pezizomycotina</taxon>
        <taxon>Sordariomycetes</taxon>
        <taxon>Xylariomycetidae</taxon>
        <taxon>Xylariales</taxon>
        <taxon>Xylariaceae</taxon>
        <taxon>Xylaria</taxon>
    </lineage>
</organism>
<dbReference type="PROSITE" id="PS50297">
    <property type="entry name" value="ANK_REP_REGION"/>
    <property type="match status" value="9"/>
</dbReference>
<dbReference type="InterPro" id="IPR036770">
    <property type="entry name" value="Ankyrin_rpt-contain_sf"/>
</dbReference>
<evidence type="ECO:0000256" key="1">
    <source>
        <dbReference type="ARBA" id="ARBA00011961"/>
    </source>
</evidence>
<evidence type="ECO:0000256" key="4">
    <source>
        <dbReference type="ARBA" id="ARBA00048655"/>
    </source>
</evidence>
<accession>A0A553HKC4</accession>
<dbReference type="InterPro" id="IPR016477">
    <property type="entry name" value="Fructo-/Ketosamine-3-kinase"/>
</dbReference>